<protein>
    <submittedName>
        <fullName evidence="2">Uncharacterized protein</fullName>
    </submittedName>
</protein>
<feature type="compositionally biased region" description="Polar residues" evidence="1">
    <location>
        <begin position="37"/>
        <end position="47"/>
    </location>
</feature>
<evidence type="ECO:0000256" key="1">
    <source>
        <dbReference type="SAM" id="MobiDB-lite"/>
    </source>
</evidence>
<reference evidence="2" key="1">
    <citation type="submission" date="2019-04" db="EMBL/GenBank/DDBJ databases">
        <title>Sequencing of skin fungus with MAO and IRED activity.</title>
        <authorList>
            <person name="Marsaioli A.J."/>
            <person name="Bonatto J.M.C."/>
            <person name="Reis Junior O."/>
        </authorList>
    </citation>
    <scope>NUCLEOTIDE SEQUENCE</scope>
    <source>
        <strain evidence="2">30M1</strain>
    </source>
</reference>
<evidence type="ECO:0000313" key="3">
    <source>
        <dbReference type="Proteomes" id="UP000801428"/>
    </source>
</evidence>
<dbReference type="AlphaFoldDB" id="A0A9P4TCJ8"/>
<feature type="region of interest" description="Disordered" evidence="1">
    <location>
        <begin position="1"/>
        <end position="47"/>
    </location>
</feature>
<gene>
    <name evidence="2" type="ORF">E8E13_003843</name>
</gene>
<evidence type="ECO:0000313" key="2">
    <source>
        <dbReference type="EMBL" id="KAF3000108.1"/>
    </source>
</evidence>
<feature type="compositionally biased region" description="Basic residues" evidence="1">
    <location>
        <begin position="1"/>
        <end position="12"/>
    </location>
</feature>
<keyword evidence="3" id="KW-1185">Reference proteome</keyword>
<sequence length="184" mass="21002">MTRDRRFSHKSHSHLDEGSQHRNDGQRHESTSHHDSTSMQAPNTVQTSPYWYRSQRTNEQYAQHVDPSYHSSHSATQYYPYYSESNTYVETPRTWANVNPNVTDLLSNPAMKFNPTTSPSATNYNSTYYSNQSAPSEGQNQLTVARLEAFNTVSPPTDGRRRYEQQGQRAGPYDGVGYVGRNSN</sequence>
<accession>A0A9P4TCJ8</accession>
<dbReference type="EMBL" id="SWKU01000015">
    <property type="protein sequence ID" value="KAF3000108.1"/>
    <property type="molecule type" value="Genomic_DNA"/>
</dbReference>
<dbReference type="Proteomes" id="UP000801428">
    <property type="component" value="Unassembled WGS sequence"/>
</dbReference>
<proteinExistence type="predicted"/>
<organism evidence="2 3">
    <name type="scientific">Curvularia kusanoi</name>
    <name type="common">Cochliobolus kusanoi</name>
    <dbReference type="NCBI Taxonomy" id="90978"/>
    <lineage>
        <taxon>Eukaryota</taxon>
        <taxon>Fungi</taxon>
        <taxon>Dikarya</taxon>
        <taxon>Ascomycota</taxon>
        <taxon>Pezizomycotina</taxon>
        <taxon>Dothideomycetes</taxon>
        <taxon>Pleosporomycetidae</taxon>
        <taxon>Pleosporales</taxon>
        <taxon>Pleosporineae</taxon>
        <taxon>Pleosporaceae</taxon>
        <taxon>Curvularia</taxon>
    </lineage>
</organism>
<feature type="region of interest" description="Disordered" evidence="1">
    <location>
        <begin position="152"/>
        <end position="184"/>
    </location>
</feature>
<feature type="compositionally biased region" description="Basic and acidic residues" evidence="1">
    <location>
        <begin position="13"/>
        <end position="36"/>
    </location>
</feature>
<comment type="caution">
    <text evidence="2">The sequence shown here is derived from an EMBL/GenBank/DDBJ whole genome shotgun (WGS) entry which is preliminary data.</text>
</comment>
<name>A0A9P4TCJ8_CURKU</name>
<dbReference type="OrthoDB" id="3795989at2759"/>